<proteinExistence type="predicted"/>
<dbReference type="NCBIfam" id="NF040728">
    <property type="entry name" value="MerB_rel_SaoL"/>
    <property type="match status" value="1"/>
</dbReference>
<dbReference type="OrthoDB" id="307302at2"/>
<dbReference type="Pfam" id="PF03243">
    <property type="entry name" value="MerB"/>
    <property type="match status" value="1"/>
</dbReference>
<dbReference type="SUPFAM" id="SSF160387">
    <property type="entry name" value="NosL/MerB-like"/>
    <property type="match status" value="1"/>
</dbReference>
<evidence type="ECO:0000313" key="2">
    <source>
        <dbReference type="Proteomes" id="UP000287872"/>
    </source>
</evidence>
<evidence type="ECO:0000313" key="1">
    <source>
        <dbReference type="EMBL" id="GCD13031.1"/>
    </source>
</evidence>
<dbReference type="Proteomes" id="UP000287872">
    <property type="component" value="Unassembled WGS sequence"/>
</dbReference>
<sequence length="188" mass="21458">MSYMKNIIVKDIDGNDFTFKNYPSERLYIDSICSRLSLIENEVRRLIMDYIIYNAIPFNSKEASSIILEKLNISKEKFKQILDSLVSKNAMSMDEDNNVNFIYPVSAFNTNHKVHLSDGRVFSAMCAVDAMGSSFTFNQNIKINSKCSECGEDIFVEIKNGQLANYTPELTHVLHVDLNKNQNWSGNC</sequence>
<reference evidence="1 2" key="1">
    <citation type="submission" date="2018-11" db="EMBL/GenBank/DDBJ databases">
        <title>Genome sequencing and assembly of Clostridium tagluense strain A121.</title>
        <authorList>
            <person name="Murakami T."/>
            <person name="Segawa T."/>
            <person name="Shcherbakova V.A."/>
            <person name="Mori H."/>
            <person name="Yoshimura Y."/>
        </authorList>
    </citation>
    <scope>NUCLEOTIDE SEQUENCE [LARGE SCALE GENOMIC DNA]</scope>
    <source>
        <strain evidence="1 2">A121</strain>
    </source>
</reference>
<dbReference type="EMBL" id="BHYK01000052">
    <property type="protein sequence ID" value="GCD13031.1"/>
    <property type="molecule type" value="Genomic_DNA"/>
</dbReference>
<name>A0A401UU22_9CLOT</name>
<protein>
    <recommendedName>
        <fullName evidence="3">Alkylmercury lyase</fullName>
    </recommendedName>
</protein>
<dbReference type="GO" id="GO:0018836">
    <property type="term" value="F:alkylmercury lyase activity"/>
    <property type="evidence" value="ECO:0007669"/>
    <property type="project" value="InterPro"/>
</dbReference>
<organism evidence="1 2">
    <name type="scientific">Clostridium tagluense</name>
    <dbReference type="NCBI Taxonomy" id="360422"/>
    <lineage>
        <taxon>Bacteria</taxon>
        <taxon>Bacillati</taxon>
        <taxon>Bacillota</taxon>
        <taxon>Clostridia</taxon>
        <taxon>Eubacteriales</taxon>
        <taxon>Clostridiaceae</taxon>
        <taxon>Clostridium</taxon>
    </lineage>
</organism>
<dbReference type="InterPro" id="IPR004927">
    <property type="entry name" value="MerB"/>
</dbReference>
<evidence type="ECO:0008006" key="3">
    <source>
        <dbReference type="Google" id="ProtNLM"/>
    </source>
</evidence>
<dbReference type="Gene3D" id="3.30.450.410">
    <property type="match status" value="1"/>
</dbReference>
<keyword evidence="2" id="KW-1185">Reference proteome</keyword>
<comment type="caution">
    <text evidence="1">The sequence shown here is derived from an EMBL/GenBank/DDBJ whole genome shotgun (WGS) entry which is preliminary data.</text>
</comment>
<gene>
    <name evidence="1" type="ORF">Ctaglu_46540</name>
</gene>
<dbReference type="InterPro" id="IPR053717">
    <property type="entry name" value="MerB_lyase_sf"/>
</dbReference>
<dbReference type="AlphaFoldDB" id="A0A401UU22"/>
<accession>A0A401UU22</accession>